<proteinExistence type="inferred from homology"/>
<keyword evidence="9" id="KW-0012">Acyltransferase</keyword>
<keyword evidence="4 11" id="KW-0812">Transmembrane</keyword>
<dbReference type="GO" id="GO:0009437">
    <property type="term" value="P:carnitine metabolic process"/>
    <property type="evidence" value="ECO:0007669"/>
    <property type="project" value="TreeGrafter"/>
</dbReference>
<evidence type="ECO:0000256" key="5">
    <source>
        <dbReference type="ARBA" id="ARBA00022832"/>
    </source>
</evidence>
<dbReference type="FunFam" id="3.30.559.70:FF:000021">
    <property type="entry name" value="Predicted protein"/>
    <property type="match status" value="1"/>
</dbReference>
<keyword evidence="7" id="KW-0443">Lipid metabolism</keyword>
<feature type="transmembrane region" description="Helical" evidence="11">
    <location>
        <begin position="45"/>
        <end position="75"/>
    </location>
</feature>
<organism evidence="13 14">
    <name type="scientific">Pristionchus fissidentatus</name>
    <dbReference type="NCBI Taxonomy" id="1538716"/>
    <lineage>
        <taxon>Eukaryota</taxon>
        <taxon>Metazoa</taxon>
        <taxon>Ecdysozoa</taxon>
        <taxon>Nematoda</taxon>
        <taxon>Chromadorea</taxon>
        <taxon>Rhabditida</taxon>
        <taxon>Rhabditina</taxon>
        <taxon>Diplogasteromorpha</taxon>
        <taxon>Diplogasteroidea</taxon>
        <taxon>Neodiplogasteridae</taxon>
        <taxon>Pristionchus</taxon>
    </lineage>
</organism>
<sequence>MGDKGGSTSDSREDLLAGIEKEHAGKPIEIPVRYRNAIFPFTFEALAYLGILFVVADALGLSALTSATTVVELLFRPAFGNVSAPARACALVAVVLPALALLVLTTRFVIYCCLHYTGYLYEEIGKKPSLPTKAFMVLIGALNKIPQAAFAMQGLVPTMRLPSVKETVQRYLRTVKPILCESDYEEMCKLANDFENNLGAELQRKLWMKWAFSKNYISDWWKEVVYMRTRDTLMRSNVGCSDICYRPTTTVQAARAAHVTLLRLRYCQEFIEEQAMAPISLGGIPMCSQQYLDFHRSLRAPAEKSDIMIRLPPATHIAVYCKGGWYKVPVYDGDRMVNSAELERSLQTIIDHPSSPSIGEEFLSALTCGKRDLWAKMRAEKFAEGINRTSLDAIETGMDIIFLDDEERFFDEKDPTLLEREYKRALTGDGYALWMDKPSVYFFSKNGRFTSNAEHSVVDAMVHVHIREYTKYHEAFSPSYGPDGHCVGAVQYVPTPEKLKWSIDQETQDAINESYAVAKAVADDFDNAFMLHTDYGKDFIKKAKVSPDAYIQMALQTAYYRDQGRFDLTYEPAITRLFKEGRTETIRSCTEESCAFVKSLQNENETAKSRWELLKTACGRHQEMTRDAMSGHGSDRHLFGLVVLSRYLEKSSPFLDKVFSMNYELSTSQVPQHQTKEFSGKMNKERDLFWPAGGFSCPDGSRYGICYSIGTSGDLFSCQITSWKSREGTNSARFRDTLMQVFREMRVMVEDAIKKD</sequence>
<feature type="active site" description="Proton acceptor" evidence="10">
    <location>
        <position position="455"/>
    </location>
</feature>
<dbReference type="Proteomes" id="UP001432322">
    <property type="component" value="Unassembled WGS sequence"/>
</dbReference>
<dbReference type="PANTHER" id="PTHR22589">
    <property type="entry name" value="CARNITINE O-ACYLTRANSFERASE"/>
    <property type="match status" value="1"/>
</dbReference>
<keyword evidence="8 11" id="KW-0472">Membrane</keyword>
<dbReference type="Gene3D" id="3.30.559.10">
    <property type="entry name" value="Chloramphenicol acetyltransferase-like domain"/>
    <property type="match status" value="1"/>
</dbReference>
<comment type="subcellular location">
    <subcellularLocation>
        <location evidence="1">Membrane</location>
        <topology evidence="1">Multi-pass membrane protein</topology>
    </subcellularLocation>
</comment>
<evidence type="ECO:0000256" key="11">
    <source>
        <dbReference type="SAM" id="Phobius"/>
    </source>
</evidence>
<evidence type="ECO:0000256" key="2">
    <source>
        <dbReference type="ARBA" id="ARBA00005232"/>
    </source>
</evidence>
<evidence type="ECO:0000256" key="4">
    <source>
        <dbReference type="ARBA" id="ARBA00022692"/>
    </source>
</evidence>
<dbReference type="Pfam" id="PF00755">
    <property type="entry name" value="Carn_acyltransf"/>
    <property type="match status" value="1"/>
</dbReference>
<accession>A0AAV5UWX1</accession>
<dbReference type="GO" id="GO:0006631">
    <property type="term" value="P:fatty acid metabolic process"/>
    <property type="evidence" value="ECO:0007669"/>
    <property type="project" value="UniProtKB-KW"/>
</dbReference>
<evidence type="ECO:0000256" key="10">
    <source>
        <dbReference type="PIRSR" id="PIRSR600542-1"/>
    </source>
</evidence>
<keyword evidence="14" id="KW-1185">Reference proteome</keyword>
<keyword evidence="3" id="KW-0808">Transferase</keyword>
<feature type="transmembrane region" description="Helical" evidence="11">
    <location>
        <begin position="87"/>
        <end position="110"/>
    </location>
</feature>
<evidence type="ECO:0000256" key="9">
    <source>
        <dbReference type="ARBA" id="ARBA00023315"/>
    </source>
</evidence>
<feature type="domain" description="Choline/carnitine acyltransferase" evidence="12">
    <location>
        <begin position="161"/>
        <end position="739"/>
    </location>
</feature>
<evidence type="ECO:0000256" key="1">
    <source>
        <dbReference type="ARBA" id="ARBA00004141"/>
    </source>
</evidence>
<evidence type="ECO:0000313" key="13">
    <source>
        <dbReference type="EMBL" id="GMT11767.1"/>
    </source>
</evidence>
<dbReference type="AlphaFoldDB" id="A0AAV5UWX1"/>
<dbReference type="GO" id="GO:0005739">
    <property type="term" value="C:mitochondrion"/>
    <property type="evidence" value="ECO:0007669"/>
    <property type="project" value="TreeGrafter"/>
</dbReference>
<comment type="caution">
    <text evidence="13">The sequence shown here is derived from an EMBL/GenBank/DDBJ whole genome shotgun (WGS) entry which is preliminary data.</text>
</comment>
<dbReference type="InterPro" id="IPR039551">
    <property type="entry name" value="Cho/carn_acyl_trans"/>
</dbReference>
<protein>
    <recommendedName>
        <fullName evidence="12">Choline/carnitine acyltransferase domain-containing protein</fullName>
    </recommendedName>
</protein>
<keyword evidence="6 11" id="KW-1133">Transmembrane helix</keyword>
<name>A0AAV5UWX1_9BILA</name>
<dbReference type="InterPro" id="IPR023213">
    <property type="entry name" value="CAT-like_dom_sf"/>
</dbReference>
<keyword evidence="5" id="KW-0276">Fatty acid metabolism</keyword>
<dbReference type="InterPro" id="IPR000542">
    <property type="entry name" value="Carn_acyl_trans"/>
</dbReference>
<comment type="similarity">
    <text evidence="2">Belongs to the carnitine/choline acetyltransferase family.</text>
</comment>
<evidence type="ECO:0000256" key="3">
    <source>
        <dbReference type="ARBA" id="ARBA00022679"/>
    </source>
</evidence>
<dbReference type="SUPFAM" id="SSF52777">
    <property type="entry name" value="CoA-dependent acyltransferases"/>
    <property type="match status" value="2"/>
</dbReference>
<dbReference type="InterPro" id="IPR042231">
    <property type="entry name" value="Cho/carn_acyl_trans_2"/>
</dbReference>
<dbReference type="GO" id="GO:0004095">
    <property type="term" value="F:carnitine O-palmitoyltransferase activity"/>
    <property type="evidence" value="ECO:0007669"/>
    <property type="project" value="TreeGrafter"/>
</dbReference>
<dbReference type="GO" id="GO:0016020">
    <property type="term" value="C:membrane"/>
    <property type="evidence" value="ECO:0007669"/>
    <property type="project" value="UniProtKB-SubCell"/>
</dbReference>
<evidence type="ECO:0000256" key="6">
    <source>
        <dbReference type="ARBA" id="ARBA00022989"/>
    </source>
</evidence>
<evidence type="ECO:0000313" key="14">
    <source>
        <dbReference type="Proteomes" id="UP001432322"/>
    </source>
</evidence>
<dbReference type="PANTHER" id="PTHR22589:SF104">
    <property type="entry name" value="CHOLINE_CARNITINE ACYLTRANSFERASE DOMAIN-CONTAINING PROTEIN"/>
    <property type="match status" value="1"/>
</dbReference>
<evidence type="ECO:0000259" key="12">
    <source>
        <dbReference type="Pfam" id="PF00755"/>
    </source>
</evidence>
<reference evidence="13" key="1">
    <citation type="submission" date="2023-10" db="EMBL/GenBank/DDBJ databases">
        <title>Genome assembly of Pristionchus species.</title>
        <authorList>
            <person name="Yoshida K."/>
            <person name="Sommer R.J."/>
        </authorList>
    </citation>
    <scope>NUCLEOTIDE SEQUENCE</scope>
    <source>
        <strain evidence="13">RS5133</strain>
    </source>
</reference>
<evidence type="ECO:0000256" key="8">
    <source>
        <dbReference type="ARBA" id="ARBA00023136"/>
    </source>
</evidence>
<dbReference type="Gene3D" id="3.30.559.70">
    <property type="entry name" value="Choline/Carnitine o-acyltransferase, domain 2"/>
    <property type="match status" value="1"/>
</dbReference>
<gene>
    <name evidence="13" type="ORF">PFISCL1PPCAC_3064</name>
</gene>
<evidence type="ECO:0000256" key="7">
    <source>
        <dbReference type="ARBA" id="ARBA00023098"/>
    </source>
</evidence>
<dbReference type="EMBL" id="BTSY01000001">
    <property type="protein sequence ID" value="GMT11767.1"/>
    <property type="molecule type" value="Genomic_DNA"/>
</dbReference>
<dbReference type="FunFam" id="3.30.559.10:FF:000002">
    <property type="entry name" value="carnitine O-palmitoyltransferase 1, liver isoform"/>
    <property type="match status" value="1"/>
</dbReference>